<feature type="transmembrane region" description="Helical" evidence="1">
    <location>
        <begin position="558"/>
        <end position="577"/>
    </location>
</feature>
<dbReference type="InterPro" id="IPR058062">
    <property type="entry name" value="SCO7613_C"/>
</dbReference>
<feature type="transmembrane region" description="Helical" evidence="1">
    <location>
        <begin position="584"/>
        <end position="601"/>
    </location>
</feature>
<feature type="transmembrane region" description="Helical" evidence="1">
    <location>
        <begin position="194"/>
        <end position="212"/>
    </location>
</feature>
<accession>A0ABT0IHX7</accession>
<feature type="transmembrane region" description="Helical" evidence="1">
    <location>
        <begin position="408"/>
        <end position="427"/>
    </location>
</feature>
<reference evidence="2 3" key="1">
    <citation type="submission" date="2022-04" db="EMBL/GenBank/DDBJ databases">
        <title>Streptomyces sp. nov. LCR6-01 isolated from Lichen of Dirinaria sp.</title>
        <authorList>
            <person name="Kanchanasin P."/>
            <person name="Tanasupawat S."/>
            <person name="Phongsopitanun W."/>
        </authorList>
    </citation>
    <scope>NUCLEOTIDE SEQUENCE [LARGE SCALE GENOMIC DNA]</scope>
    <source>
        <strain evidence="2 3">LCR6-01</strain>
    </source>
</reference>
<feature type="transmembrane region" description="Helical" evidence="1">
    <location>
        <begin position="656"/>
        <end position="673"/>
    </location>
</feature>
<evidence type="ECO:0008006" key="4">
    <source>
        <dbReference type="Google" id="ProtNLM"/>
    </source>
</evidence>
<protein>
    <recommendedName>
        <fullName evidence="4">Integral membrane protein</fullName>
    </recommendedName>
</protein>
<feature type="transmembrane region" description="Helical" evidence="1">
    <location>
        <begin position="433"/>
        <end position="452"/>
    </location>
</feature>
<evidence type="ECO:0000313" key="3">
    <source>
        <dbReference type="Proteomes" id="UP001522868"/>
    </source>
</evidence>
<feature type="transmembrane region" description="Helical" evidence="1">
    <location>
        <begin position="607"/>
        <end position="624"/>
    </location>
</feature>
<feature type="transmembrane region" description="Helical" evidence="1">
    <location>
        <begin position="685"/>
        <end position="703"/>
    </location>
</feature>
<evidence type="ECO:0000313" key="2">
    <source>
        <dbReference type="EMBL" id="MCK8680867.1"/>
    </source>
</evidence>
<feature type="transmembrane region" description="Helical" evidence="1">
    <location>
        <begin position="351"/>
        <end position="376"/>
    </location>
</feature>
<feature type="transmembrane region" description="Helical" evidence="1">
    <location>
        <begin position="531"/>
        <end position="552"/>
    </location>
</feature>
<feature type="transmembrane region" description="Helical" evidence="1">
    <location>
        <begin position="733"/>
        <end position="754"/>
    </location>
</feature>
<feature type="transmembrane region" description="Helical" evidence="1">
    <location>
        <begin position="478"/>
        <end position="499"/>
    </location>
</feature>
<dbReference type="NCBIfam" id="NF047321">
    <property type="entry name" value="SCO7613_CTERM"/>
    <property type="match status" value="1"/>
</dbReference>
<dbReference type="RefSeq" id="WP_248636696.1">
    <property type="nucleotide sequence ID" value="NZ_JALPTH010000032.1"/>
</dbReference>
<sequence length="798" mass="78456">MVNVPSPHEELALLDRELAWLDTRRTQLLARRAWLLGVVRGPMAGPSAGPATGPARAWAAGAPPMAGGGGGETSPRGVRDVLLTLGGVLLAVAAVAFTVVGWGRLGVGGRAAVLAVVTAGALGAPVLLLRRGLRATAEAVSAVGLVLTVLDAYALRQVPDLEVGALGYTAAASAVLAAGWAGYGAALGALRAPLPAAVALAQLPLPLFAAAVDPRPLTVAWALLATAAVDTGLALAGRLPMAVRVAACAGACATGGWAVLLAGGYAVVGTGAEPGVLLLVAGGLALAGAWRTPWGRTGWAVPAGVLLVAGAGALLRLVAPEGWAVAAWLPPAPALAAVAVRGGLPRAVARGLLWAAAGVQALLVAVWALPLVAAGLTGLRAQVPWAVVAVLVAVAVGAVPGRSLETRLGALAVGWLALVAVPSAAASPLWAALAWWLGVVAVFLAGAVRPGWLRYGVRVEEPAPGGAAPWWAPRTPEWVLGTAALAAAVGAALVAVGAAVPSPTAAVVALAVPAGLFAGAAVLLGPGGRQAVAAGAAVLAAAGAVAAGAWAAELPVHLTGLALLVVPAATAAVGALLRRRRPAVVVEAVGAGVAVVALGCAATDGAALALAPGLAGVVAAATAVRPERRPVAGYAAAALLVAATWVRLAVWGVSVPEAYTLPVAVPALAVGVLRRRRDPAASSWAAYGPGLALGLLPGLVAVWGEGGALRPLLLGVAALAVTLAGARLRLVAPLVLGGTVLALTALHELAPYVVQAVGALPRWAPPALAGALLLAVGATYERRLGEVRRMREALRRMG</sequence>
<feature type="transmembrane region" description="Helical" evidence="1">
    <location>
        <begin position="325"/>
        <end position="344"/>
    </location>
</feature>
<proteinExistence type="predicted"/>
<feature type="transmembrane region" description="Helical" evidence="1">
    <location>
        <begin position="243"/>
        <end position="268"/>
    </location>
</feature>
<organism evidence="2 3">
    <name type="scientific">Streptomyces lichenis</name>
    <dbReference type="NCBI Taxonomy" id="2306967"/>
    <lineage>
        <taxon>Bacteria</taxon>
        <taxon>Bacillati</taxon>
        <taxon>Actinomycetota</taxon>
        <taxon>Actinomycetes</taxon>
        <taxon>Kitasatosporales</taxon>
        <taxon>Streptomycetaceae</taxon>
        <taxon>Streptomyces</taxon>
    </lineage>
</organism>
<dbReference type="EMBL" id="JALPTH010000032">
    <property type="protein sequence ID" value="MCK8680867.1"/>
    <property type="molecule type" value="Genomic_DNA"/>
</dbReference>
<comment type="caution">
    <text evidence="2">The sequence shown here is derived from an EMBL/GenBank/DDBJ whole genome shotgun (WGS) entry which is preliminary data.</text>
</comment>
<dbReference type="Proteomes" id="UP001522868">
    <property type="component" value="Unassembled WGS sequence"/>
</dbReference>
<feature type="transmembrane region" description="Helical" evidence="1">
    <location>
        <begin position="631"/>
        <end position="650"/>
    </location>
</feature>
<keyword evidence="3" id="KW-1185">Reference proteome</keyword>
<gene>
    <name evidence="2" type="ORF">M1O15_26445</name>
</gene>
<feature type="transmembrane region" description="Helical" evidence="1">
    <location>
        <begin position="299"/>
        <end position="319"/>
    </location>
</feature>
<feature type="transmembrane region" description="Helical" evidence="1">
    <location>
        <begin position="709"/>
        <end position="726"/>
    </location>
</feature>
<feature type="transmembrane region" description="Helical" evidence="1">
    <location>
        <begin position="136"/>
        <end position="155"/>
    </location>
</feature>
<feature type="transmembrane region" description="Helical" evidence="1">
    <location>
        <begin position="274"/>
        <end position="292"/>
    </location>
</feature>
<keyword evidence="1" id="KW-1133">Transmembrane helix</keyword>
<feature type="transmembrane region" description="Helical" evidence="1">
    <location>
        <begin position="382"/>
        <end position="401"/>
    </location>
</feature>
<feature type="transmembrane region" description="Helical" evidence="1">
    <location>
        <begin position="760"/>
        <end position="780"/>
    </location>
</feature>
<feature type="transmembrane region" description="Helical" evidence="1">
    <location>
        <begin position="218"/>
        <end position="236"/>
    </location>
</feature>
<evidence type="ECO:0000256" key="1">
    <source>
        <dbReference type="SAM" id="Phobius"/>
    </source>
</evidence>
<feature type="transmembrane region" description="Helical" evidence="1">
    <location>
        <begin position="167"/>
        <end position="187"/>
    </location>
</feature>
<keyword evidence="1" id="KW-0472">Membrane</keyword>
<feature type="transmembrane region" description="Helical" evidence="1">
    <location>
        <begin position="505"/>
        <end position="524"/>
    </location>
</feature>
<feature type="transmembrane region" description="Helical" evidence="1">
    <location>
        <begin position="111"/>
        <end position="129"/>
    </location>
</feature>
<name>A0ABT0IHX7_9ACTN</name>
<keyword evidence="1" id="KW-0812">Transmembrane</keyword>
<feature type="transmembrane region" description="Helical" evidence="1">
    <location>
        <begin position="81"/>
        <end position="105"/>
    </location>
</feature>